<dbReference type="InterPro" id="IPR016032">
    <property type="entry name" value="Sig_transdc_resp-reg_C-effctor"/>
</dbReference>
<dbReference type="RefSeq" id="WP_344687370.1">
    <property type="nucleotide sequence ID" value="NZ_BAAAVV010000002.1"/>
</dbReference>
<dbReference type="PANTHER" id="PTHR44688">
    <property type="entry name" value="DNA-BINDING TRANSCRIPTIONAL ACTIVATOR DEVR_DOSR"/>
    <property type="match status" value="1"/>
</dbReference>
<dbReference type="InterPro" id="IPR000792">
    <property type="entry name" value="Tscrpt_reg_LuxR_C"/>
</dbReference>
<comment type="caution">
    <text evidence="5">The sequence shown here is derived from an EMBL/GenBank/DDBJ whole genome shotgun (WGS) entry which is preliminary data.</text>
</comment>
<evidence type="ECO:0000313" key="5">
    <source>
        <dbReference type="EMBL" id="GAA3159716.1"/>
    </source>
</evidence>
<dbReference type="Gene3D" id="1.10.10.10">
    <property type="entry name" value="Winged helix-like DNA-binding domain superfamily/Winged helix DNA-binding domain"/>
    <property type="match status" value="1"/>
</dbReference>
<dbReference type="SMART" id="SM00421">
    <property type="entry name" value="HTH_LUXR"/>
    <property type="match status" value="1"/>
</dbReference>
<evidence type="ECO:0000259" key="4">
    <source>
        <dbReference type="PROSITE" id="PS50043"/>
    </source>
</evidence>
<dbReference type="EMBL" id="BAAAVV010000002">
    <property type="protein sequence ID" value="GAA3159716.1"/>
    <property type="molecule type" value="Genomic_DNA"/>
</dbReference>
<dbReference type="PRINTS" id="PR00038">
    <property type="entry name" value="HTHLUXR"/>
</dbReference>
<dbReference type="SUPFAM" id="SSF46894">
    <property type="entry name" value="C-terminal effector domain of the bipartite response regulators"/>
    <property type="match status" value="1"/>
</dbReference>
<keyword evidence="2" id="KW-0238">DNA-binding</keyword>
<dbReference type="InterPro" id="IPR036388">
    <property type="entry name" value="WH-like_DNA-bd_sf"/>
</dbReference>
<dbReference type="PROSITE" id="PS50043">
    <property type="entry name" value="HTH_LUXR_2"/>
    <property type="match status" value="1"/>
</dbReference>
<dbReference type="CDD" id="cd06170">
    <property type="entry name" value="LuxR_C_like"/>
    <property type="match status" value="1"/>
</dbReference>
<protein>
    <recommendedName>
        <fullName evidence="4">HTH luxR-type domain-containing protein</fullName>
    </recommendedName>
</protein>
<feature type="domain" description="HTH luxR-type" evidence="4">
    <location>
        <begin position="253"/>
        <end position="318"/>
    </location>
</feature>
<evidence type="ECO:0000256" key="3">
    <source>
        <dbReference type="ARBA" id="ARBA00023163"/>
    </source>
</evidence>
<name>A0ABP6NY12_9ACTN</name>
<dbReference type="Proteomes" id="UP001499924">
    <property type="component" value="Unassembled WGS sequence"/>
</dbReference>
<evidence type="ECO:0000256" key="2">
    <source>
        <dbReference type="ARBA" id="ARBA00023125"/>
    </source>
</evidence>
<sequence length="327" mass="33884">MGSGLGAGRLAAALAVRDAADAVARGEGPADRADAVLTALFSVVSPCAAAVERWDPVRGRHETVASAGYRDEALGVMEALFHEDPRFPVVRLGGRPLRVRDIDPAERRGPMFEQVILPARFTDGVSLCLTAGGRYVGSVHASTSSGGVDDESTAVLRLLSADLTSLVDPLDGMPVPVASPDAGAFAWSPSDGRALALTPSARPSLVSGPLADLLAPARWPSRLGRHLLVVQGGELLAVEARPAGRWVVVEHRPAAALAGLSLRELEVLALLATGATNRMVARSLGVGERTVATHVEHLLTKLDAGNRAGAVAFAVTAGLVRMQAPIV</sequence>
<organism evidence="5 6">
    <name type="scientific">Blastococcus jejuensis</name>
    <dbReference type="NCBI Taxonomy" id="351224"/>
    <lineage>
        <taxon>Bacteria</taxon>
        <taxon>Bacillati</taxon>
        <taxon>Actinomycetota</taxon>
        <taxon>Actinomycetes</taxon>
        <taxon>Geodermatophilales</taxon>
        <taxon>Geodermatophilaceae</taxon>
        <taxon>Blastococcus</taxon>
    </lineage>
</organism>
<keyword evidence="1" id="KW-0805">Transcription regulation</keyword>
<evidence type="ECO:0000313" key="6">
    <source>
        <dbReference type="Proteomes" id="UP001499924"/>
    </source>
</evidence>
<proteinExistence type="predicted"/>
<gene>
    <name evidence="5" type="ORF">GCM10010531_08920</name>
</gene>
<dbReference type="Pfam" id="PF00196">
    <property type="entry name" value="GerE"/>
    <property type="match status" value="1"/>
</dbReference>
<dbReference type="PROSITE" id="PS00622">
    <property type="entry name" value="HTH_LUXR_1"/>
    <property type="match status" value="1"/>
</dbReference>
<keyword evidence="3" id="KW-0804">Transcription</keyword>
<accession>A0ABP6NY12</accession>
<keyword evidence="6" id="KW-1185">Reference proteome</keyword>
<dbReference type="PANTHER" id="PTHR44688:SF16">
    <property type="entry name" value="DNA-BINDING TRANSCRIPTIONAL ACTIVATOR DEVR_DOSR"/>
    <property type="match status" value="1"/>
</dbReference>
<reference evidence="6" key="1">
    <citation type="journal article" date="2019" name="Int. J. Syst. Evol. Microbiol.">
        <title>The Global Catalogue of Microorganisms (GCM) 10K type strain sequencing project: providing services to taxonomists for standard genome sequencing and annotation.</title>
        <authorList>
            <consortium name="The Broad Institute Genomics Platform"/>
            <consortium name="The Broad Institute Genome Sequencing Center for Infectious Disease"/>
            <person name="Wu L."/>
            <person name="Ma J."/>
        </authorList>
    </citation>
    <scope>NUCLEOTIDE SEQUENCE [LARGE SCALE GENOMIC DNA]</scope>
    <source>
        <strain evidence="6">JCM 15614</strain>
    </source>
</reference>
<evidence type="ECO:0000256" key="1">
    <source>
        <dbReference type="ARBA" id="ARBA00023015"/>
    </source>
</evidence>